<dbReference type="InterPro" id="IPR012349">
    <property type="entry name" value="Split_barrel_FMN-bd"/>
</dbReference>
<reference evidence="6 7" key="1">
    <citation type="journal article" date="2014" name="Microbiology">
        <title>Unravelling the complete genome sequence of Advenella mimigardefordensis strain DPN7T and novel insights in the catabolism of the xenobiotic polythioester precursor 3,3'-dithiodipropionate.</title>
        <authorList>
            <person name="Wubbeler J.H."/>
            <person name="Hiessl S."/>
            <person name="Schuldes J."/>
            <person name="Thurmer A."/>
            <person name="Daniel R."/>
            <person name="Steinbuchel A."/>
        </authorList>
    </citation>
    <scope>NUCLEOTIDE SEQUENCE [LARGE SCALE GENOMIC DNA]</scope>
    <source>
        <strain evidence="7">DSM 17166 / LMG 22922 / DPN7</strain>
    </source>
</reference>
<keyword evidence="3" id="KW-0288">FMN</keyword>
<protein>
    <submittedName>
        <fullName evidence="6">Putative FMN-dependent oxidoreductase, nitrilotriacetate monooxygenase family</fullName>
    </submittedName>
</protein>
<evidence type="ECO:0000256" key="4">
    <source>
        <dbReference type="ARBA" id="ARBA00038054"/>
    </source>
</evidence>
<gene>
    <name evidence="6" type="ORF">MIM_c34730</name>
</gene>
<dbReference type="Pfam" id="PF01613">
    <property type="entry name" value="Flavin_Reduct"/>
    <property type="match status" value="1"/>
</dbReference>
<evidence type="ECO:0000313" key="6">
    <source>
        <dbReference type="EMBL" id="AHG65533.1"/>
    </source>
</evidence>
<keyword evidence="7" id="KW-1185">Reference proteome</keyword>
<dbReference type="PANTHER" id="PTHR33798">
    <property type="entry name" value="FLAVOPROTEIN OXYGENASE"/>
    <property type="match status" value="1"/>
</dbReference>
<dbReference type="Gene3D" id="2.30.110.10">
    <property type="entry name" value="Electron Transport, Fmn-binding Protein, Chain A"/>
    <property type="match status" value="1"/>
</dbReference>
<proteinExistence type="inferred from homology"/>
<sequence>MKILADSMSPEQTYKLLTGIVVPRPIAWVSTLSASGLINVAPFSCYTIVSNMPPMIGINIGRKAGIRKDTATNILGNNRFVVNIADETLLEPLHQSAAEYPPEVSEVQLLKLDTLPGESMATPRLADAPISMECQLHSVTPYGDTGAEFFVGEIKVLHIRDSLLNNGKIETTNLRPICRLGGPNYATLGEVVTLPAVLQTPKSVL</sequence>
<dbReference type="PATRIC" id="fig|1247726.3.peg.3840"/>
<dbReference type="InterPro" id="IPR002563">
    <property type="entry name" value="Flavin_Rdtase-like_dom"/>
</dbReference>
<dbReference type="EMBL" id="CP003915">
    <property type="protein sequence ID" value="AHG65533.1"/>
    <property type="molecule type" value="Genomic_DNA"/>
</dbReference>
<dbReference type="SUPFAM" id="SSF50475">
    <property type="entry name" value="FMN-binding split barrel"/>
    <property type="match status" value="1"/>
</dbReference>
<dbReference type="OrthoDB" id="5946411at2"/>
<evidence type="ECO:0000313" key="7">
    <source>
        <dbReference type="Proteomes" id="UP000019095"/>
    </source>
</evidence>
<keyword evidence="6" id="KW-0560">Oxidoreductase</keyword>
<name>W0PKK9_ADVMD</name>
<evidence type="ECO:0000259" key="5">
    <source>
        <dbReference type="SMART" id="SM00903"/>
    </source>
</evidence>
<evidence type="ECO:0000256" key="2">
    <source>
        <dbReference type="ARBA" id="ARBA00022630"/>
    </source>
</evidence>
<dbReference type="GO" id="GO:0010181">
    <property type="term" value="F:FMN binding"/>
    <property type="evidence" value="ECO:0007669"/>
    <property type="project" value="InterPro"/>
</dbReference>
<evidence type="ECO:0000256" key="3">
    <source>
        <dbReference type="ARBA" id="ARBA00022643"/>
    </source>
</evidence>
<keyword evidence="6" id="KW-0503">Monooxygenase</keyword>
<dbReference type="STRING" id="1247726.MIM_c34730"/>
<feature type="domain" description="Flavin reductase like" evidence="5">
    <location>
        <begin position="19"/>
        <end position="171"/>
    </location>
</feature>
<dbReference type="PANTHER" id="PTHR33798:SF5">
    <property type="entry name" value="FLAVIN REDUCTASE LIKE DOMAIN-CONTAINING PROTEIN"/>
    <property type="match status" value="1"/>
</dbReference>
<evidence type="ECO:0000256" key="1">
    <source>
        <dbReference type="ARBA" id="ARBA00001917"/>
    </source>
</evidence>
<dbReference type="AlphaFoldDB" id="W0PKK9"/>
<organism evidence="6 7">
    <name type="scientific">Advenella mimigardefordensis (strain DSM 17166 / LMG 22922 / DPN7)</name>
    <dbReference type="NCBI Taxonomy" id="1247726"/>
    <lineage>
        <taxon>Bacteria</taxon>
        <taxon>Pseudomonadati</taxon>
        <taxon>Pseudomonadota</taxon>
        <taxon>Betaproteobacteria</taxon>
        <taxon>Burkholderiales</taxon>
        <taxon>Alcaligenaceae</taxon>
    </lineage>
</organism>
<dbReference type="GO" id="GO:0004497">
    <property type="term" value="F:monooxygenase activity"/>
    <property type="evidence" value="ECO:0007669"/>
    <property type="project" value="UniProtKB-KW"/>
</dbReference>
<accession>W0PKK9</accession>
<dbReference type="Proteomes" id="UP000019095">
    <property type="component" value="Chromosome"/>
</dbReference>
<dbReference type="HOGENOM" id="CLU_059021_3_1_4"/>
<dbReference type="SMART" id="SM00903">
    <property type="entry name" value="Flavin_Reduct"/>
    <property type="match status" value="1"/>
</dbReference>
<dbReference type="GO" id="GO:0016646">
    <property type="term" value="F:oxidoreductase activity, acting on the CH-NH group of donors, NAD or NADP as acceptor"/>
    <property type="evidence" value="ECO:0007669"/>
    <property type="project" value="UniProtKB-ARBA"/>
</dbReference>
<dbReference type="eggNOG" id="COG1853">
    <property type="taxonomic scope" value="Bacteria"/>
</dbReference>
<dbReference type="RefSeq" id="WP_025374219.1">
    <property type="nucleotide sequence ID" value="NZ_CP003915.1"/>
</dbReference>
<keyword evidence="2" id="KW-0285">Flavoprotein</keyword>
<comment type="similarity">
    <text evidence="4">Belongs to the flavoredoxin family.</text>
</comment>
<comment type="cofactor">
    <cofactor evidence="1">
        <name>FMN</name>
        <dbReference type="ChEBI" id="CHEBI:58210"/>
    </cofactor>
</comment>
<dbReference type="KEGG" id="amim:MIM_c34730"/>